<keyword evidence="5" id="KW-0274">FAD</keyword>
<dbReference type="Gene3D" id="3.40.462.20">
    <property type="match status" value="1"/>
</dbReference>
<comment type="caution">
    <text evidence="8">The sequence shown here is derived from an EMBL/GenBank/DDBJ whole genome shotgun (WGS) entry which is preliminary data.</text>
</comment>
<dbReference type="Pfam" id="PF08031">
    <property type="entry name" value="BBE"/>
    <property type="match status" value="1"/>
</dbReference>
<dbReference type="InterPro" id="IPR016167">
    <property type="entry name" value="FAD-bd_PCMH_sub1"/>
</dbReference>
<organism evidence="8 9">
    <name type="scientific">Stephania japonica</name>
    <dbReference type="NCBI Taxonomy" id="461633"/>
    <lineage>
        <taxon>Eukaryota</taxon>
        <taxon>Viridiplantae</taxon>
        <taxon>Streptophyta</taxon>
        <taxon>Embryophyta</taxon>
        <taxon>Tracheophyta</taxon>
        <taxon>Spermatophyta</taxon>
        <taxon>Magnoliopsida</taxon>
        <taxon>Ranunculales</taxon>
        <taxon>Menispermaceae</taxon>
        <taxon>Menispermoideae</taxon>
        <taxon>Cissampelideae</taxon>
        <taxon>Stephania</taxon>
    </lineage>
</organism>
<evidence type="ECO:0000256" key="5">
    <source>
        <dbReference type="ARBA" id="ARBA00022827"/>
    </source>
</evidence>
<comment type="similarity">
    <text evidence="2">Belongs to the oxygen-dependent FAD-linked oxidoreductase family.</text>
</comment>
<dbReference type="GO" id="GO:0016491">
    <property type="term" value="F:oxidoreductase activity"/>
    <property type="evidence" value="ECO:0007669"/>
    <property type="project" value="InterPro"/>
</dbReference>
<evidence type="ECO:0000313" key="8">
    <source>
        <dbReference type="EMBL" id="KAK9091529.1"/>
    </source>
</evidence>
<proteinExistence type="inferred from homology"/>
<evidence type="ECO:0000256" key="3">
    <source>
        <dbReference type="ARBA" id="ARBA00022630"/>
    </source>
</evidence>
<dbReference type="InterPro" id="IPR012951">
    <property type="entry name" value="BBE"/>
</dbReference>
<keyword evidence="4" id="KW-0732">Signal</keyword>
<dbReference type="Proteomes" id="UP001417504">
    <property type="component" value="Unassembled WGS sequence"/>
</dbReference>
<accession>A0AAP0HLS0</accession>
<dbReference type="Gene3D" id="3.30.43.10">
    <property type="entry name" value="Uridine Diphospho-n-acetylenolpyruvylglucosamine Reductase, domain 2"/>
    <property type="match status" value="1"/>
</dbReference>
<dbReference type="SUPFAM" id="SSF56176">
    <property type="entry name" value="FAD-binding/transporter-associated domain-like"/>
    <property type="match status" value="1"/>
</dbReference>
<dbReference type="Gene3D" id="3.30.465.10">
    <property type="match status" value="1"/>
</dbReference>
<name>A0AAP0HLS0_9MAGN</name>
<evidence type="ECO:0000256" key="1">
    <source>
        <dbReference type="ARBA" id="ARBA00001974"/>
    </source>
</evidence>
<evidence type="ECO:0000256" key="2">
    <source>
        <dbReference type="ARBA" id="ARBA00005466"/>
    </source>
</evidence>
<evidence type="ECO:0000256" key="4">
    <source>
        <dbReference type="ARBA" id="ARBA00022729"/>
    </source>
</evidence>
<dbReference type="InterPro" id="IPR016166">
    <property type="entry name" value="FAD-bd_PCMH"/>
</dbReference>
<keyword evidence="6" id="KW-0325">Glycoprotein</keyword>
<dbReference type="InterPro" id="IPR016169">
    <property type="entry name" value="FAD-bd_PCMH_sub2"/>
</dbReference>
<dbReference type="PANTHER" id="PTHR32448">
    <property type="entry name" value="OS08G0158400 PROTEIN"/>
    <property type="match status" value="1"/>
</dbReference>
<keyword evidence="3" id="KW-0285">Flavoprotein</keyword>
<dbReference type="EMBL" id="JBBNAE010000010">
    <property type="protein sequence ID" value="KAK9091529.1"/>
    <property type="molecule type" value="Genomic_DNA"/>
</dbReference>
<dbReference type="InterPro" id="IPR006094">
    <property type="entry name" value="Oxid_FAD_bind_N"/>
</dbReference>
<evidence type="ECO:0000313" key="9">
    <source>
        <dbReference type="Proteomes" id="UP001417504"/>
    </source>
</evidence>
<keyword evidence="9" id="KW-1185">Reference proteome</keyword>
<sequence>MNAMKSSSILLCRFLSQLNNGSVVTDDHTRHRSPLSSHFKGSIATTTTGTTFALVISELLQSGSLLLGQEALRYLKSDDALRLLDVMIKTGTEPTSLIYETLGIHLCKMGRVARAESLCKEMHELHDLPLNKSYIRNGRFLSTSTTSKPQLIVTPLNELQLQLAMICPRIHGIQIRIRSGGHDYEGLSYMSDVPFLIIDLFNLNSVSVDLEDESAWVQAGATLGEVYYRIAEKSSTYGFPAGSCPTVGVGGHISGGGFGLMLRKFGLAADNVIDAHIINADGKFLDRKSMGEDLFWAIRGGGGASFGVIVSWKIKLVPVPPTVTTFEIIRSSSATALVHKWQSIADKLDKDLFLGVIIGVNSNQEGKRSVEVIFHSMYLGGAEKLLQLMETQFPELELKREECLELSWIKSVLYFANFRNGETPDVLLQRIPGSIQASKFKSDYVREPISIKALEGLWEILVQEEKSMLIFTPYGGRMSEISDSAIPFPHRGGNIYKIQYLVSWEDQEGTNSTRKHLSWMRRLYSYMRPYVYKLPRAAYFNYRDLDLGRNKFNGTATYEEAKIWGLKYFKGNFDRLVEVKKKVDPNAMASNDWMASPRRGDNAHCPQLVCK</sequence>
<protein>
    <recommendedName>
        <fullName evidence="7">FAD-binding PCMH-type domain-containing protein</fullName>
    </recommendedName>
</protein>
<dbReference type="GO" id="GO:0071949">
    <property type="term" value="F:FAD binding"/>
    <property type="evidence" value="ECO:0007669"/>
    <property type="project" value="InterPro"/>
</dbReference>
<comment type="cofactor">
    <cofactor evidence="1">
        <name>FAD</name>
        <dbReference type="ChEBI" id="CHEBI:57692"/>
    </cofactor>
</comment>
<dbReference type="Pfam" id="PF01565">
    <property type="entry name" value="FAD_binding_4"/>
    <property type="match status" value="1"/>
</dbReference>
<reference evidence="8 9" key="1">
    <citation type="submission" date="2024-01" db="EMBL/GenBank/DDBJ databases">
        <title>Genome assemblies of Stephania.</title>
        <authorList>
            <person name="Yang L."/>
        </authorList>
    </citation>
    <scope>NUCLEOTIDE SEQUENCE [LARGE SCALE GENOMIC DNA]</scope>
    <source>
        <strain evidence="8">QJT</strain>
        <tissue evidence="8">Leaf</tissue>
    </source>
</reference>
<dbReference type="InterPro" id="IPR036318">
    <property type="entry name" value="FAD-bd_PCMH-like_sf"/>
</dbReference>
<feature type="domain" description="FAD-binding PCMH-type" evidence="7">
    <location>
        <begin position="145"/>
        <end position="319"/>
    </location>
</feature>
<dbReference type="PROSITE" id="PS51387">
    <property type="entry name" value="FAD_PCMH"/>
    <property type="match status" value="1"/>
</dbReference>
<dbReference type="AlphaFoldDB" id="A0AAP0HLS0"/>
<gene>
    <name evidence="8" type="ORF">Sjap_024706</name>
</gene>
<evidence type="ECO:0000259" key="7">
    <source>
        <dbReference type="PROSITE" id="PS51387"/>
    </source>
</evidence>
<evidence type="ECO:0000256" key="6">
    <source>
        <dbReference type="ARBA" id="ARBA00023180"/>
    </source>
</evidence>